<accession>A0A8S9RDJ0</accession>
<dbReference type="EMBL" id="QGKX02000095">
    <property type="protein sequence ID" value="KAF3570928.1"/>
    <property type="molecule type" value="Genomic_DNA"/>
</dbReference>
<organism evidence="3 4">
    <name type="scientific">Brassica cretica</name>
    <name type="common">Mustard</name>
    <dbReference type="NCBI Taxonomy" id="69181"/>
    <lineage>
        <taxon>Eukaryota</taxon>
        <taxon>Viridiplantae</taxon>
        <taxon>Streptophyta</taxon>
        <taxon>Embryophyta</taxon>
        <taxon>Tracheophyta</taxon>
        <taxon>Spermatophyta</taxon>
        <taxon>Magnoliopsida</taxon>
        <taxon>eudicotyledons</taxon>
        <taxon>Gunneridae</taxon>
        <taxon>Pentapetalae</taxon>
        <taxon>rosids</taxon>
        <taxon>malvids</taxon>
        <taxon>Brassicales</taxon>
        <taxon>Brassicaceae</taxon>
        <taxon>Brassiceae</taxon>
        <taxon>Brassica</taxon>
    </lineage>
</organism>
<reference evidence="3" key="1">
    <citation type="submission" date="2019-12" db="EMBL/GenBank/DDBJ databases">
        <title>Genome sequencing and annotation of Brassica cretica.</title>
        <authorList>
            <person name="Studholme D.J."/>
            <person name="Sarris P."/>
        </authorList>
    </citation>
    <scope>NUCLEOTIDE SEQUENCE</scope>
    <source>
        <strain evidence="3">PFS-109/04</strain>
        <tissue evidence="3">Leaf</tissue>
    </source>
</reference>
<proteinExistence type="predicted"/>
<protein>
    <submittedName>
        <fullName evidence="3">Uncharacterized protein</fullName>
    </submittedName>
</protein>
<feature type="compositionally biased region" description="Polar residues" evidence="2">
    <location>
        <begin position="19"/>
        <end position="29"/>
    </location>
</feature>
<evidence type="ECO:0000256" key="2">
    <source>
        <dbReference type="SAM" id="MobiDB-lite"/>
    </source>
</evidence>
<feature type="region of interest" description="Disordered" evidence="2">
    <location>
        <begin position="1"/>
        <end position="111"/>
    </location>
</feature>
<feature type="compositionally biased region" description="Polar residues" evidence="2">
    <location>
        <begin position="53"/>
        <end position="62"/>
    </location>
</feature>
<comment type="caution">
    <text evidence="3">The sequence shown here is derived from an EMBL/GenBank/DDBJ whole genome shotgun (WGS) entry which is preliminary data.</text>
</comment>
<feature type="coiled-coil region" evidence="1">
    <location>
        <begin position="213"/>
        <end position="289"/>
    </location>
</feature>
<keyword evidence="1" id="KW-0175">Coiled coil</keyword>
<evidence type="ECO:0000256" key="1">
    <source>
        <dbReference type="SAM" id="Coils"/>
    </source>
</evidence>
<sequence length="349" mass="39126">MYEDHQVAKSGKEGGHMVTNYSDNIFGSASSSPTGTKRPKKKTKKKSVETETQPSVDGTTSGDVAGRGSHSLETPSEKRRRVSASESEPRGESAVSERTAPDSVARSGTRYEGSLAKREGVEFPDRVQFSHDEKNPLFFNPLKCAELTRQIRGGMRELPPVGDLYFKDEYIDAAFTRKRSDGGMNYLVENYDITLKQTMVQLGASEKLAQVRLKAIERVRAEHKKANDKAAKEKEVLRVKFEELEGKLKSDRVSRKELAWEKARLEWATVALEKEKAELREERDAAVEKLIKEGQHLKDSRVRDYLARLDALGKTKNLYGQASGTRKCLEMIRDSGTEIPQEMRAGEAA</sequence>
<dbReference type="AlphaFoldDB" id="A0A8S9RDJ0"/>
<evidence type="ECO:0000313" key="4">
    <source>
        <dbReference type="Proteomes" id="UP000712600"/>
    </source>
</evidence>
<gene>
    <name evidence="3" type="ORF">F2Q69_00060217</name>
</gene>
<evidence type="ECO:0000313" key="3">
    <source>
        <dbReference type="EMBL" id="KAF3570928.1"/>
    </source>
</evidence>
<name>A0A8S9RDJ0_BRACR</name>
<feature type="compositionally biased region" description="Basic and acidic residues" evidence="2">
    <location>
        <begin position="1"/>
        <end position="15"/>
    </location>
</feature>
<dbReference type="Proteomes" id="UP000712600">
    <property type="component" value="Unassembled WGS sequence"/>
</dbReference>